<accession>A0ABP0LDG7</accession>
<sequence>MPQVIWHLIDECQGEYSWYQHLMEDLQWLCTQNPSYDWPEAGVDLQGWCLFIGQCAEWNTLVSKAAKAWLRFQIRNATHQLWERELHRLIAHLRTACQCIAKLRACFPPMTEEEVQQKELEDVEFCQKQRALGLHVRKAILPACKVPSALLPEVGSVDAADMLARKVHEDEIDEPWLRVSGHFAGSGERNEVGGLPEGGFVFQAAGGPIEGDLNRFCPNSLIGLDVYLLTEAVVFVHLFAGHRRHQDLHWQIENQTFVASRCVYCISIDLCLQGELGNLIGKHPIAFWVDQIRKRRIIGVGGGPPCETWTAARWMPGGPKPLRDQARPWGLPFLSRKQDRQVSIGTELLHTIVQLMWEAAIMGGCAWLEHPQVAVWAGQKPIPSIWRLRAL</sequence>
<dbReference type="EMBL" id="CAXAMN010011908">
    <property type="protein sequence ID" value="CAK9036634.1"/>
    <property type="molecule type" value="Genomic_DNA"/>
</dbReference>
<feature type="non-terminal residue" evidence="1">
    <location>
        <position position="391"/>
    </location>
</feature>
<keyword evidence="2" id="KW-1185">Reference proteome</keyword>
<gene>
    <name evidence="1" type="ORF">CCMP2556_LOCUS20364</name>
</gene>
<proteinExistence type="predicted"/>
<protein>
    <submittedName>
        <fullName evidence="1">Uncharacterized protein</fullName>
    </submittedName>
</protein>
<name>A0ABP0LDG7_9DINO</name>
<dbReference type="Proteomes" id="UP001642484">
    <property type="component" value="Unassembled WGS sequence"/>
</dbReference>
<reference evidence="1 2" key="1">
    <citation type="submission" date="2024-02" db="EMBL/GenBank/DDBJ databases">
        <authorList>
            <person name="Chen Y."/>
            <person name="Shah S."/>
            <person name="Dougan E. K."/>
            <person name="Thang M."/>
            <person name="Chan C."/>
        </authorList>
    </citation>
    <scope>NUCLEOTIDE SEQUENCE [LARGE SCALE GENOMIC DNA]</scope>
</reference>
<evidence type="ECO:0000313" key="1">
    <source>
        <dbReference type="EMBL" id="CAK9036634.1"/>
    </source>
</evidence>
<comment type="caution">
    <text evidence="1">The sequence shown here is derived from an EMBL/GenBank/DDBJ whole genome shotgun (WGS) entry which is preliminary data.</text>
</comment>
<evidence type="ECO:0000313" key="2">
    <source>
        <dbReference type="Proteomes" id="UP001642484"/>
    </source>
</evidence>
<organism evidence="1 2">
    <name type="scientific">Durusdinium trenchii</name>
    <dbReference type="NCBI Taxonomy" id="1381693"/>
    <lineage>
        <taxon>Eukaryota</taxon>
        <taxon>Sar</taxon>
        <taxon>Alveolata</taxon>
        <taxon>Dinophyceae</taxon>
        <taxon>Suessiales</taxon>
        <taxon>Symbiodiniaceae</taxon>
        <taxon>Durusdinium</taxon>
    </lineage>
</organism>